<sequence>MTSRPEEPTMSKPTDSHSPRAEVSETGLVKALGSWDALFVGFGAMIGFGWIVLTSGWLQSAGTLGAMLAFAAGGVIMIFVGLVYSELVAAMPFAGGEHNYLLRGMGPRAAVFGSWAITGGYISVVMFEAVAIPQTVEYIFPNLSQIYLWNFAGSDVYLTWALVGSAAALIIGLINIRGIKTASLVQTFVVSFLLIVGLLLIFGTAVGAEPSNAQPLFTGGVPGMIAVLVAVPFLFVGFDVIPQSAEEVKVPPRRIGALVVVSVLMAIVWYLLIIFTSSMAIPSSDLANYELVTADALAILLGHEIWGTIVIAGGLAGIITSWNAFLIGASRLMFSMARARMIPLWFGKLHPKYRTPSNAVIFISALAFIAPFLGSGMLGWIVDAGSPAIIIAYFMVSVVFLVLRKKEPRMDRPMRVGGRGNAGGTVIGVLSVILTALLLFIYIPVTPWSAQLGWPSWVMFGAWMLLGIYYLARLPGGIKPGENAEDQLIAAVKAKRGER</sequence>
<evidence type="ECO:0000256" key="4">
    <source>
        <dbReference type="ARBA" id="ARBA00022989"/>
    </source>
</evidence>
<feature type="transmembrane region" description="Helical" evidence="7">
    <location>
        <begin position="64"/>
        <end position="89"/>
    </location>
</feature>
<feature type="transmembrane region" description="Helical" evidence="7">
    <location>
        <begin position="37"/>
        <end position="58"/>
    </location>
</feature>
<feature type="transmembrane region" description="Helical" evidence="7">
    <location>
        <begin position="424"/>
        <end position="442"/>
    </location>
</feature>
<feature type="transmembrane region" description="Helical" evidence="7">
    <location>
        <begin position="254"/>
        <end position="281"/>
    </location>
</feature>
<keyword evidence="2" id="KW-1003">Cell membrane</keyword>
<protein>
    <submittedName>
        <fullName evidence="8">Amino acid permease-associated region</fullName>
    </submittedName>
</protein>
<dbReference type="AlphaFoldDB" id="A0A1X6WUL8"/>
<dbReference type="PANTHER" id="PTHR42770:SF7">
    <property type="entry name" value="MEMBRANE PROTEIN"/>
    <property type="match status" value="1"/>
</dbReference>
<feature type="region of interest" description="Disordered" evidence="6">
    <location>
        <begin position="1"/>
        <end position="22"/>
    </location>
</feature>
<evidence type="ECO:0000313" key="9">
    <source>
        <dbReference type="Proteomes" id="UP000196581"/>
    </source>
</evidence>
<feature type="transmembrane region" description="Helical" evidence="7">
    <location>
        <begin position="220"/>
        <end position="242"/>
    </location>
</feature>
<reference evidence="9" key="1">
    <citation type="submission" date="2017-02" db="EMBL/GenBank/DDBJ databases">
        <authorList>
            <person name="Dridi B."/>
        </authorList>
    </citation>
    <scope>NUCLEOTIDE SEQUENCE [LARGE SCALE GENOMIC DNA]</scope>
    <source>
        <strain evidence="9">B Co 03.10</strain>
    </source>
</reference>
<dbReference type="Gene3D" id="1.20.1740.10">
    <property type="entry name" value="Amino acid/polyamine transporter I"/>
    <property type="match status" value="1"/>
</dbReference>
<feature type="transmembrane region" description="Helical" evidence="7">
    <location>
        <begin position="380"/>
        <end position="403"/>
    </location>
</feature>
<feature type="transmembrane region" description="Helical" evidence="7">
    <location>
        <begin position="454"/>
        <end position="472"/>
    </location>
</feature>
<evidence type="ECO:0000256" key="7">
    <source>
        <dbReference type="SAM" id="Phobius"/>
    </source>
</evidence>
<evidence type="ECO:0000256" key="1">
    <source>
        <dbReference type="ARBA" id="ARBA00004651"/>
    </source>
</evidence>
<keyword evidence="3 7" id="KW-0812">Transmembrane</keyword>
<evidence type="ECO:0000256" key="5">
    <source>
        <dbReference type="ARBA" id="ARBA00023136"/>
    </source>
</evidence>
<evidence type="ECO:0000256" key="2">
    <source>
        <dbReference type="ARBA" id="ARBA00022475"/>
    </source>
</evidence>
<feature type="transmembrane region" description="Helical" evidence="7">
    <location>
        <begin position="188"/>
        <end position="208"/>
    </location>
</feature>
<feature type="transmembrane region" description="Helical" evidence="7">
    <location>
        <begin position="355"/>
        <end position="374"/>
    </location>
</feature>
<evidence type="ECO:0000256" key="6">
    <source>
        <dbReference type="SAM" id="MobiDB-lite"/>
    </source>
</evidence>
<keyword evidence="5 7" id="KW-0472">Membrane</keyword>
<feature type="transmembrane region" description="Helical" evidence="7">
    <location>
        <begin position="156"/>
        <end position="176"/>
    </location>
</feature>
<evidence type="ECO:0000313" key="8">
    <source>
        <dbReference type="EMBL" id="SLM88764.1"/>
    </source>
</evidence>
<dbReference type="EMBL" id="FWFF01000001">
    <property type="protein sequence ID" value="SLM88764.1"/>
    <property type="molecule type" value="Genomic_DNA"/>
</dbReference>
<name>A0A1X6WUL8_9MICO</name>
<dbReference type="PANTHER" id="PTHR42770">
    <property type="entry name" value="AMINO ACID TRANSPORTER-RELATED"/>
    <property type="match status" value="1"/>
</dbReference>
<dbReference type="GO" id="GO:0005886">
    <property type="term" value="C:plasma membrane"/>
    <property type="evidence" value="ECO:0007669"/>
    <property type="project" value="UniProtKB-SubCell"/>
</dbReference>
<evidence type="ECO:0000256" key="3">
    <source>
        <dbReference type="ARBA" id="ARBA00022692"/>
    </source>
</evidence>
<keyword evidence="4 7" id="KW-1133">Transmembrane helix</keyword>
<feature type="transmembrane region" description="Helical" evidence="7">
    <location>
        <begin position="110"/>
        <end position="136"/>
    </location>
</feature>
<proteinExistence type="predicted"/>
<dbReference type="Proteomes" id="UP000196581">
    <property type="component" value="Unassembled WGS sequence"/>
</dbReference>
<keyword evidence="9" id="KW-1185">Reference proteome</keyword>
<dbReference type="GO" id="GO:0022857">
    <property type="term" value="F:transmembrane transporter activity"/>
    <property type="evidence" value="ECO:0007669"/>
    <property type="project" value="InterPro"/>
</dbReference>
<comment type="subcellular location">
    <subcellularLocation>
        <location evidence="1">Cell membrane</location>
        <topology evidence="1">Multi-pass membrane protein</topology>
    </subcellularLocation>
</comment>
<accession>A0A1X6WUL8</accession>
<dbReference type="InterPro" id="IPR002293">
    <property type="entry name" value="AA/rel_permease1"/>
</dbReference>
<feature type="transmembrane region" description="Helical" evidence="7">
    <location>
        <begin position="305"/>
        <end position="334"/>
    </location>
</feature>
<dbReference type="PIRSF" id="PIRSF006060">
    <property type="entry name" value="AA_transporter"/>
    <property type="match status" value="1"/>
</dbReference>
<organism evidence="8 9">
    <name type="scientific">Brevibacterium yomogidense</name>
    <dbReference type="NCBI Taxonomy" id="946573"/>
    <lineage>
        <taxon>Bacteria</taxon>
        <taxon>Bacillati</taxon>
        <taxon>Actinomycetota</taxon>
        <taxon>Actinomycetes</taxon>
        <taxon>Micrococcales</taxon>
        <taxon>Brevibacteriaceae</taxon>
        <taxon>Brevibacterium</taxon>
    </lineage>
</organism>
<dbReference type="Pfam" id="PF13520">
    <property type="entry name" value="AA_permease_2"/>
    <property type="match status" value="1"/>
</dbReference>
<gene>
    <name evidence="8" type="ORF">FM105_00885</name>
</gene>
<dbReference type="InterPro" id="IPR050367">
    <property type="entry name" value="APC_superfamily"/>
</dbReference>